<feature type="domain" description="Nitroreductase" evidence="6">
    <location>
        <begin position="6"/>
        <end position="61"/>
    </location>
</feature>
<dbReference type="STRING" id="91360.SAMN05660330_00896"/>
<feature type="domain" description="Nitroreductase" evidence="6">
    <location>
        <begin position="65"/>
        <end position="150"/>
    </location>
</feature>
<dbReference type="PANTHER" id="PTHR43673">
    <property type="entry name" value="NAD(P)H NITROREDUCTASE YDGI-RELATED"/>
    <property type="match status" value="1"/>
</dbReference>
<evidence type="ECO:0000313" key="7">
    <source>
        <dbReference type="EMBL" id="SDO72921.1"/>
    </source>
</evidence>
<gene>
    <name evidence="7" type="ORF">SAMN05660330_00896</name>
</gene>
<proteinExistence type="inferred from homology"/>
<name>A0A1H0LXZ7_9BACT</name>
<dbReference type="OrthoDB" id="9809288at2"/>
<organism evidence="7 8">
    <name type="scientific">Desulforhopalus singaporensis</name>
    <dbReference type="NCBI Taxonomy" id="91360"/>
    <lineage>
        <taxon>Bacteria</taxon>
        <taxon>Pseudomonadati</taxon>
        <taxon>Thermodesulfobacteriota</taxon>
        <taxon>Desulfobulbia</taxon>
        <taxon>Desulfobulbales</taxon>
        <taxon>Desulfocapsaceae</taxon>
        <taxon>Desulforhopalus</taxon>
    </lineage>
</organism>
<evidence type="ECO:0000259" key="6">
    <source>
        <dbReference type="Pfam" id="PF00881"/>
    </source>
</evidence>
<accession>A0A1H0LXZ7</accession>
<evidence type="ECO:0000256" key="5">
    <source>
        <dbReference type="ARBA" id="ARBA00023002"/>
    </source>
</evidence>
<sequence length="178" mass="20051">MFVDLLRKRRSIRQFEEKPVPGEQVDLIVEAMLRSPSSRDLCPWEFVVVENPETIKRLAEAKPHGAGFLKNAPLAVAVCARESKSDVWVEDCAIAALNIHLAAADLGLGSCWIQIRKREHDGQLSAEQFVKSQLSLDDDMRVLAIVAIGYPKEEKPGRDYSTLLFDHVSYEKYGNKKD</sequence>
<evidence type="ECO:0000256" key="1">
    <source>
        <dbReference type="ARBA" id="ARBA00001917"/>
    </source>
</evidence>
<evidence type="ECO:0000313" key="8">
    <source>
        <dbReference type="Proteomes" id="UP000199073"/>
    </source>
</evidence>
<keyword evidence="8" id="KW-1185">Reference proteome</keyword>
<dbReference type="Proteomes" id="UP000199073">
    <property type="component" value="Unassembled WGS sequence"/>
</dbReference>
<evidence type="ECO:0000256" key="2">
    <source>
        <dbReference type="ARBA" id="ARBA00007118"/>
    </source>
</evidence>
<dbReference type="InterPro" id="IPR000415">
    <property type="entry name" value="Nitroreductase-like"/>
</dbReference>
<keyword evidence="4" id="KW-0288">FMN</keyword>
<comment type="similarity">
    <text evidence="2">Belongs to the nitroreductase family.</text>
</comment>
<dbReference type="CDD" id="cd02151">
    <property type="entry name" value="nitroreductase"/>
    <property type="match status" value="1"/>
</dbReference>
<keyword evidence="5" id="KW-0560">Oxidoreductase</keyword>
<reference evidence="7 8" key="1">
    <citation type="submission" date="2016-10" db="EMBL/GenBank/DDBJ databases">
        <authorList>
            <person name="de Groot N.N."/>
        </authorList>
    </citation>
    <scope>NUCLEOTIDE SEQUENCE [LARGE SCALE GENOMIC DNA]</scope>
    <source>
        <strain evidence="7 8">DSM 12130</strain>
    </source>
</reference>
<protein>
    <submittedName>
        <fullName evidence="7">Nitroreductase</fullName>
    </submittedName>
</protein>
<dbReference type="AlphaFoldDB" id="A0A1H0LXZ7"/>
<dbReference type="EMBL" id="FNJI01000005">
    <property type="protein sequence ID" value="SDO72921.1"/>
    <property type="molecule type" value="Genomic_DNA"/>
</dbReference>
<evidence type="ECO:0000256" key="4">
    <source>
        <dbReference type="ARBA" id="ARBA00022643"/>
    </source>
</evidence>
<dbReference type="InterPro" id="IPR029479">
    <property type="entry name" value="Nitroreductase"/>
</dbReference>
<evidence type="ECO:0000256" key="3">
    <source>
        <dbReference type="ARBA" id="ARBA00022630"/>
    </source>
</evidence>
<dbReference type="GO" id="GO:0016491">
    <property type="term" value="F:oxidoreductase activity"/>
    <property type="evidence" value="ECO:0007669"/>
    <property type="project" value="UniProtKB-KW"/>
</dbReference>
<dbReference type="SUPFAM" id="SSF55469">
    <property type="entry name" value="FMN-dependent nitroreductase-like"/>
    <property type="match status" value="1"/>
</dbReference>
<dbReference type="RefSeq" id="WP_092220198.1">
    <property type="nucleotide sequence ID" value="NZ_FNJI01000005.1"/>
</dbReference>
<dbReference type="Gene3D" id="3.40.109.10">
    <property type="entry name" value="NADH Oxidase"/>
    <property type="match status" value="1"/>
</dbReference>
<keyword evidence="3" id="KW-0285">Flavoprotein</keyword>
<dbReference type="PANTHER" id="PTHR43673:SF2">
    <property type="entry name" value="NITROREDUCTASE"/>
    <property type="match status" value="1"/>
</dbReference>
<comment type="cofactor">
    <cofactor evidence="1">
        <name>FMN</name>
        <dbReference type="ChEBI" id="CHEBI:58210"/>
    </cofactor>
</comment>
<dbReference type="Pfam" id="PF00881">
    <property type="entry name" value="Nitroreductase"/>
    <property type="match status" value="2"/>
</dbReference>